<evidence type="ECO:0000256" key="4">
    <source>
        <dbReference type="ARBA" id="ARBA00023172"/>
    </source>
</evidence>
<gene>
    <name evidence="6" type="ORF">K6Y31_08160</name>
</gene>
<dbReference type="InterPro" id="IPR013762">
    <property type="entry name" value="Integrase-like_cat_sf"/>
</dbReference>
<dbReference type="PANTHER" id="PTHR30629:SF2">
    <property type="entry name" value="PROPHAGE INTEGRASE INTS-RELATED"/>
    <property type="match status" value="1"/>
</dbReference>
<dbReference type="PANTHER" id="PTHR30629">
    <property type="entry name" value="PROPHAGE INTEGRASE"/>
    <property type="match status" value="1"/>
</dbReference>
<keyword evidence="7" id="KW-1185">Reference proteome</keyword>
<evidence type="ECO:0000313" key="6">
    <source>
        <dbReference type="EMBL" id="MCE2594789.1"/>
    </source>
</evidence>
<evidence type="ECO:0000256" key="1">
    <source>
        <dbReference type="ARBA" id="ARBA00008857"/>
    </source>
</evidence>
<dbReference type="CDD" id="cd00796">
    <property type="entry name" value="INT_Rci_Hp1_C"/>
    <property type="match status" value="1"/>
</dbReference>
<dbReference type="Gene3D" id="3.30.160.390">
    <property type="entry name" value="Integrase, DNA-binding domain"/>
    <property type="match status" value="1"/>
</dbReference>
<dbReference type="InterPro" id="IPR002104">
    <property type="entry name" value="Integrase_catalytic"/>
</dbReference>
<dbReference type="InterPro" id="IPR025166">
    <property type="entry name" value="Integrase_DNA_bind_dom"/>
</dbReference>
<evidence type="ECO:0000256" key="2">
    <source>
        <dbReference type="ARBA" id="ARBA00022908"/>
    </source>
</evidence>
<comment type="caution">
    <text evidence="6">The sequence shown here is derived from an EMBL/GenBank/DDBJ whole genome shotgun (WGS) entry which is preliminary data.</text>
</comment>
<keyword evidence="2" id="KW-0229">DNA integration</keyword>
<dbReference type="InterPro" id="IPR010998">
    <property type="entry name" value="Integrase_recombinase_N"/>
</dbReference>
<dbReference type="Pfam" id="PF00589">
    <property type="entry name" value="Phage_integrase"/>
    <property type="match status" value="1"/>
</dbReference>
<organism evidence="6 7">
    <name type="scientific">Motilimonas cestriensis</name>
    <dbReference type="NCBI Taxonomy" id="2742685"/>
    <lineage>
        <taxon>Bacteria</taxon>
        <taxon>Pseudomonadati</taxon>
        <taxon>Pseudomonadota</taxon>
        <taxon>Gammaproteobacteria</taxon>
        <taxon>Alteromonadales</taxon>
        <taxon>Alteromonadales genera incertae sedis</taxon>
        <taxon>Motilimonas</taxon>
    </lineage>
</organism>
<comment type="similarity">
    <text evidence="1">Belongs to the 'phage' integrase family.</text>
</comment>
<dbReference type="RefSeq" id="WP_233052308.1">
    <property type="nucleotide sequence ID" value="NZ_JAIMJA010000006.1"/>
</dbReference>
<dbReference type="PROSITE" id="PS51898">
    <property type="entry name" value="TYR_RECOMBINASE"/>
    <property type="match status" value="1"/>
</dbReference>
<dbReference type="Pfam" id="PF13356">
    <property type="entry name" value="Arm-DNA-bind_3"/>
    <property type="match status" value="1"/>
</dbReference>
<evidence type="ECO:0000256" key="3">
    <source>
        <dbReference type="ARBA" id="ARBA00023125"/>
    </source>
</evidence>
<dbReference type="SUPFAM" id="SSF56349">
    <property type="entry name" value="DNA breaking-rejoining enzymes"/>
    <property type="match status" value="1"/>
</dbReference>
<keyword evidence="3" id="KW-0238">DNA-binding</keyword>
<feature type="domain" description="Tyr recombinase" evidence="5">
    <location>
        <begin position="204"/>
        <end position="408"/>
    </location>
</feature>
<dbReference type="Gene3D" id="1.10.443.10">
    <property type="entry name" value="Intergrase catalytic core"/>
    <property type="match status" value="1"/>
</dbReference>
<keyword evidence="4" id="KW-0233">DNA recombination</keyword>
<protein>
    <submittedName>
        <fullName evidence="6">Site-specific integrase</fullName>
    </submittedName>
</protein>
<evidence type="ECO:0000313" key="7">
    <source>
        <dbReference type="Proteomes" id="UP001201273"/>
    </source>
</evidence>
<reference evidence="6 7" key="1">
    <citation type="journal article" date="2022" name="Environ. Microbiol. Rep.">
        <title>Eco-phylogenetic analyses reveal divergent evolution of vitamin B12 metabolism in the marine bacterial family 'Psychromonadaceae'.</title>
        <authorList>
            <person name="Jin X."/>
            <person name="Yang Y."/>
            <person name="Cao H."/>
            <person name="Gao B."/>
            <person name="Zhao Z."/>
        </authorList>
    </citation>
    <scope>NUCLEOTIDE SEQUENCE [LARGE SCALE GENOMIC DNA]</scope>
    <source>
        <strain evidence="6 7">MKS20</strain>
    </source>
</reference>
<dbReference type="InterPro" id="IPR050808">
    <property type="entry name" value="Phage_Integrase"/>
</dbReference>
<accession>A0ABS8W715</accession>
<proteinExistence type="inferred from homology"/>
<dbReference type="EMBL" id="JAIMJA010000006">
    <property type="protein sequence ID" value="MCE2594789.1"/>
    <property type="molecule type" value="Genomic_DNA"/>
</dbReference>
<evidence type="ECO:0000259" key="5">
    <source>
        <dbReference type="PROSITE" id="PS51898"/>
    </source>
</evidence>
<dbReference type="Proteomes" id="UP001201273">
    <property type="component" value="Unassembled WGS sequence"/>
</dbReference>
<dbReference type="InterPro" id="IPR011010">
    <property type="entry name" value="DNA_brk_join_enz"/>
</dbReference>
<dbReference type="InterPro" id="IPR038488">
    <property type="entry name" value="Integrase_DNA-bd_sf"/>
</dbReference>
<name>A0ABS8W715_9GAMM</name>
<dbReference type="Gene3D" id="1.10.150.130">
    <property type="match status" value="1"/>
</dbReference>
<sequence length="411" mass="46530">MAKREKITISCIKRLVPADQRVNDTEIAGFHARISAAGKIVYYLYYRLNGKQVNFKLGVHGFITPTQARDMAKAKAGEVANGVDVQAEKKQAKREVERGKQNKLAVFLDEHYLPWLQTRNAKTAEKTIKTIKSGFPDLLDKQLSDINAWVLEQWRNEKRKTGAKPATINSYINPLKGAISRACEWGLLESHDLSKVKTLKSDNSIVRYLDATEEQELLMALAARNQRIKDERDSGNLYRYQRGYPLLPELRDKHFADHLMPIVILAMNTGMRRGEILNLSWSAVHFDENYLTVIADNAKSGKSRHIPLNKKAKDALQQWQQDTKTSGYVFEGEEGKPLTDLKKPWANLLKAAGITDFRFHDLRHHFASKLVMAGVDLNTVRELLGHADLKMTLRYAHLAPEHKAAAVGLIG</sequence>